<evidence type="ECO:0000313" key="3">
    <source>
        <dbReference type="Proteomes" id="UP000018208"/>
    </source>
</evidence>
<sequence length="211" mass="24963">MTSDSEQNDEINAEQFFDSLNTIPQYLQNCAFKQKQKFKINNNSFALPQFNLVKIQSEFHRIQDKGIDPLSILLTKFPNVNDILHIKTYYMLDENKITSNLYSQFNYILMHYNIINAYPLFGFLLLSDEQFNYNAQKSTFIALIIRWSKQSQQFCENIFVKLYETVNIQQFIELLPAYQIIFGMVPHWAQKQCSEDDSDIEIESHVRSQIE</sequence>
<reference evidence="1 2" key="1">
    <citation type="journal article" date="2014" name="PLoS Genet.">
        <title>The Genome of Spironucleus salmonicida Highlights a Fish Pathogen Adapted to Fluctuating Environments.</title>
        <authorList>
            <person name="Xu F."/>
            <person name="Jerlstrom-Hultqvist J."/>
            <person name="Einarsson E."/>
            <person name="Astvaldsson A."/>
            <person name="Svard S.G."/>
            <person name="Andersson J.O."/>
        </authorList>
    </citation>
    <scope>NUCLEOTIDE SEQUENCE</scope>
    <source>
        <strain evidence="2">ATCC 50377</strain>
    </source>
</reference>
<dbReference type="EMBL" id="KI546166">
    <property type="protein sequence ID" value="EST42030.1"/>
    <property type="molecule type" value="Genomic_DNA"/>
</dbReference>
<keyword evidence="3" id="KW-1185">Reference proteome</keyword>
<gene>
    <name evidence="1" type="ORF">SS50377_18337</name>
    <name evidence="2" type="ORF">SS50377_22480</name>
</gene>
<organism evidence="1">
    <name type="scientific">Spironucleus salmonicida</name>
    <dbReference type="NCBI Taxonomy" id="348837"/>
    <lineage>
        <taxon>Eukaryota</taxon>
        <taxon>Metamonada</taxon>
        <taxon>Diplomonadida</taxon>
        <taxon>Hexamitidae</taxon>
        <taxon>Hexamitinae</taxon>
        <taxon>Spironucleus</taxon>
    </lineage>
</organism>
<evidence type="ECO:0000313" key="2">
    <source>
        <dbReference type="EMBL" id="KAH0574865.1"/>
    </source>
</evidence>
<dbReference type="EMBL" id="AUWU02000003">
    <property type="protein sequence ID" value="KAH0574865.1"/>
    <property type="molecule type" value="Genomic_DNA"/>
</dbReference>
<name>V6LC01_9EUKA</name>
<reference evidence="2" key="2">
    <citation type="submission" date="2020-12" db="EMBL/GenBank/DDBJ databases">
        <title>New Spironucleus salmonicida genome in near-complete chromosomes.</title>
        <authorList>
            <person name="Xu F."/>
            <person name="Kurt Z."/>
            <person name="Jimenez-Gonzalez A."/>
            <person name="Astvaldsson A."/>
            <person name="Andersson J.O."/>
            <person name="Svard S.G."/>
        </authorList>
    </citation>
    <scope>NUCLEOTIDE SEQUENCE</scope>
    <source>
        <strain evidence="2">ATCC 50377</strain>
    </source>
</reference>
<dbReference type="Proteomes" id="UP000018208">
    <property type="component" value="Unassembled WGS sequence"/>
</dbReference>
<evidence type="ECO:0000313" key="1">
    <source>
        <dbReference type="EMBL" id="EST42030.1"/>
    </source>
</evidence>
<dbReference type="AlphaFoldDB" id="V6LC01"/>
<protein>
    <submittedName>
        <fullName evidence="1">Uncharacterized protein</fullName>
    </submittedName>
</protein>
<dbReference type="VEuPathDB" id="GiardiaDB:SS50377_22480"/>
<accession>V6LC01</accession>
<proteinExistence type="predicted"/>